<evidence type="ECO:0000313" key="3">
    <source>
        <dbReference type="Proteomes" id="UP000184363"/>
    </source>
</evidence>
<dbReference type="InterPro" id="IPR024078">
    <property type="entry name" value="LmbE-like_dom_sf"/>
</dbReference>
<dbReference type="STRING" id="1848.SAMN05443637_121103"/>
<dbReference type="Gene3D" id="3.40.50.10320">
    <property type="entry name" value="LmbE-like"/>
    <property type="match status" value="1"/>
</dbReference>
<gene>
    <name evidence="2" type="ORF">SAMN05443637_121103</name>
</gene>
<keyword evidence="1" id="KW-0862">Zinc</keyword>
<protein>
    <submittedName>
        <fullName evidence="2">N-acetylglucosaminyl deacetylase, LmbE family</fullName>
    </submittedName>
</protein>
<organism evidence="2 3">
    <name type="scientific">Pseudonocardia thermophila</name>
    <dbReference type="NCBI Taxonomy" id="1848"/>
    <lineage>
        <taxon>Bacteria</taxon>
        <taxon>Bacillati</taxon>
        <taxon>Actinomycetota</taxon>
        <taxon>Actinomycetes</taxon>
        <taxon>Pseudonocardiales</taxon>
        <taxon>Pseudonocardiaceae</taxon>
        <taxon>Pseudonocardia</taxon>
    </lineage>
</organism>
<dbReference type="Pfam" id="PF02585">
    <property type="entry name" value="PIG-L"/>
    <property type="match status" value="1"/>
</dbReference>
<dbReference type="RefSeq" id="WP_073459609.1">
    <property type="nucleotide sequence ID" value="NZ_FRAP01000021.1"/>
</dbReference>
<reference evidence="2 3" key="1">
    <citation type="submission" date="2016-11" db="EMBL/GenBank/DDBJ databases">
        <authorList>
            <person name="Jaros S."/>
            <person name="Januszkiewicz K."/>
            <person name="Wedrychowicz H."/>
        </authorList>
    </citation>
    <scope>NUCLEOTIDE SEQUENCE [LARGE SCALE GENOMIC DNA]</scope>
    <source>
        <strain evidence="2 3">DSM 43832</strain>
    </source>
</reference>
<dbReference type="GO" id="GO:0016811">
    <property type="term" value="F:hydrolase activity, acting on carbon-nitrogen (but not peptide) bonds, in linear amides"/>
    <property type="evidence" value="ECO:0007669"/>
    <property type="project" value="TreeGrafter"/>
</dbReference>
<accession>A0A1M6YVE1</accession>
<dbReference type="PANTHER" id="PTHR12993:SF30">
    <property type="entry name" value="N-ACETYL-ALPHA-D-GLUCOSAMINYL L-MALATE DEACETYLASE 1"/>
    <property type="match status" value="1"/>
</dbReference>
<dbReference type="SUPFAM" id="SSF102588">
    <property type="entry name" value="LmbE-like"/>
    <property type="match status" value="1"/>
</dbReference>
<dbReference type="Proteomes" id="UP000184363">
    <property type="component" value="Unassembled WGS sequence"/>
</dbReference>
<dbReference type="InterPro" id="IPR003737">
    <property type="entry name" value="GlcNAc_PI_deacetylase-related"/>
</dbReference>
<evidence type="ECO:0000256" key="1">
    <source>
        <dbReference type="ARBA" id="ARBA00022833"/>
    </source>
</evidence>
<evidence type="ECO:0000313" key="2">
    <source>
        <dbReference type="EMBL" id="SHL22271.1"/>
    </source>
</evidence>
<sequence>MSLLPRRVEQLVLLGAHCDDIAIGAGGTVLEICRAHPGLSVTALVLTGGGTVREEEELAALEALCPGADLDVTVLDLPDGRLPEHWGAAKSAVEALRKRTEPDLVLCPAVHDAHQDHRTLAELVPTAFRAHLALGYEILKWDGDLAQPDAFVPIPATVLREKIDVLHACYESQTTKPWFDAETFTALARVRGVQCHSRYAEGFHVQKAVLSVSGPEE</sequence>
<dbReference type="PANTHER" id="PTHR12993">
    <property type="entry name" value="N-ACETYLGLUCOSAMINYL-PHOSPHATIDYLINOSITOL DE-N-ACETYLASE-RELATED"/>
    <property type="match status" value="1"/>
</dbReference>
<dbReference type="AlphaFoldDB" id="A0A1M6YVE1"/>
<dbReference type="EMBL" id="FRAP01000021">
    <property type="protein sequence ID" value="SHL22271.1"/>
    <property type="molecule type" value="Genomic_DNA"/>
</dbReference>
<name>A0A1M6YVE1_PSETH</name>
<dbReference type="OrthoDB" id="3514174at2"/>
<proteinExistence type="predicted"/>
<keyword evidence="3" id="KW-1185">Reference proteome</keyword>
<dbReference type="GO" id="GO:0016137">
    <property type="term" value="P:glycoside metabolic process"/>
    <property type="evidence" value="ECO:0007669"/>
    <property type="project" value="UniProtKB-ARBA"/>
</dbReference>